<reference evidence="1" key="1">
    <citation type="submission" date="2018-11" db="EMBL/GenBank/DDBJ databases">
        <authorList>
            <person name="Grassa J C."/>
        </authorList>
    </citation>
    <scope>NUCLEOTIDE SEQUENCE [LARGE SCALE GENOMIC DNA]</scope>
</reference>
<dbReference type="AlphaFoldDB" id="A0A803NSH0"/>
<dbReference type="Gramene" id="evm.model.02.115">
    <property type="protein sequence ID" value="cds.evm.model.02.115"/>
    <property type="gene ID" value="evm.TU.02.115"/>
</dbReference>
<dbReference type="EnsemblPlants" id="evm.model.02.115">
    <property type="protein sequence ID" value="cds.evm.model.02.115"/>
    <property type="gene ID" value="evm.TU.02.115"/>
</dbReference>
<accession>A0A803NSH0</accession>
<evidence type="ECO:0000313" key="2">
    <source>
        <dbReference type="Proteomes" id="UP000596661"/>
    </source>
</evidence>
<dbReference type="EMBL" id="UZAU01000089">
    <property type="status" value="NOT_ANNOTATED_CDS"/>
    <property type="molecule type" value="Genomic_DNA"/>
</dbReference>
<reference evidence="1" key="2">
    <citation type="submission" date="2021-03" db="UniProtKB">
        <authorList>
            <consortium name="EnsemblPlants"/>
        </authorList>
    </citation>
    <scope>IDENTIFICATION</scope>
</reference>
<protein>
    <submittedName>
        <fullName evidence="1">Uncharacterized protein</fullName>
    </submittedName>
</protein>
<evidence type="ECO:0000313" key="1">
    <source>
        <dbReference type="EnsemblPlants" id="cds.evm.model.02.115"/>
    </source>
</evidence>
<sequence>MLVVVLQKRLERSRKLRAMKALLSVHLVQGLKKEAGGGGRKRATAVRKDGVGDEGKPVFGYGFEFEERLYGKAEEYLVEEVVVVANLFGGVVRCLGGSFGERNSEFE</sequence>
<keyword evidence="2" id="KW-1185">Reference proteome</keyword>
<dbReference type="Proteomes" id="UP000596661">
    <property type="component" value="Chromosome 2"/>
</dbReference>
<name>A0A803NSH0_CANSA</name>
<organism evidence="1 2">
    <name type="scientific">Cannabis sativa</name>
    <name type="common">Hemp</name>
    <name type="synonym">Marijuana</name>
    <dbReference type="NCBI Taxonomy" id="3483"/>
    <lineage>
        <taxon>Eukaryota</taxon>
        <taxon>Viridiplantae</taxon>
        <taxon>Streptophyta</taxon>
        <taxon>Embryophyta</taxon>
        <taxon>Tracheophyta</taxon>
        <taxon>Spermatophyta</taxon>
        <taxon>Magnoliopsida</taxon>
        <taxon>eudicotyledons</taxon>
        <taxon>Gunneridae</taxon>
        <taxon>Pentapetalae</taxon>
        <taxon>rosids</taxon>
        <taxon>fabids</taxon>
        <taxon>Rosales</taxon>
        <taxon>Cannabaceae</taxon>
        <taxon>Cannabis</taxon>
    </lineage>
</organism>
<proteinExistence type="predicted"/>